<keyword evidence="2" id="KW-1185">Reference proteome</keyword>
<dbReference type="EMBL" id="LGRN01000004">
    <property type="protein sequence ID" value="OJD19792.1"/>
    <property type="molecule type" value="Genomic_DNA"/>
</dbReference>
<dbReference type="Proteomes" id="UP000182235">
    <property type="component" value="Unassembled WGS sequence"/>
</dbReference>
<comment type="caution">
    <text evidence="1">The sequence shown here is derived from an EMBL/GenBank/DDBJ whole genome shotgun (WGS) entry which is preliminary data.</text>
</comment>
<dbReference type="OrthoDB" id="4177121at2759"/>
<protein>
    <submittedName>
        <fullName evidence="1">Uncharacterized protein</fullName>
    </submittedName>
</protein>
<gene>
    <name evidence="1" type="ORF">AJ78_00292</name>
</gene>
<name>A0A1J9PTR7_9EURO</name>
<dbReference type="VEuPathDB" id="FungiDB:AJ78_00292"/>
<sequence>METTYSVEVTRSIPSPEASQTTIYVPGSITYTLRIHCSNATPNEDPFKDMRVSCKMVTKDEYGELIEINERFYTIGPNLAYGNREVSGPTSIAMCMVAEIKEAGETAMAFCIKRRVKEGEYELMPGPELQVPVIRGISVGQLRKAKESETCPSSLSCSVAGEDRS</sequence>
<dbReference type="AlphaFoldDB" id="A0A1J9PTR7"/>
<evidence type="ECO:0000313" key="1">
    <source>
        <dbReference type="EMBL" id="OJD19792.1"/>
    </source>
</evidence>
<proteinExistence type="predicted"/>
<reference evidence="1 2" key="1">
    <citation type="submission" date="2015-07" db="EMBL/GenBank/DDBJ databases">
        <title>Emmonsia species relationships and genome sequence.</title>
        <authorList>
            <consortium name="The Broad Institute Genomics Platform"/>
            <person name="Cuomo C.A."/>
            <person name="Munoz J.F."/>
            <person name="Imamovic A."/>
            <person name="Priest M.E."/>
            <person name="Young S."/>
            <person name="Clay O.K."/>
            <person name="McEwen J.G."/>
        </authorList>
    </citation>
    <scope>NUCLEOTIDE SEQUENCE [LARGE SCALE GENOMIC DNA]</scope>
    <source>
        <strain evidence="1 2">UAMH 9510</strain>
    </source>
</reference>
<organism evidence="1 2">
    <name type="scientific">Emergomyces pasteurianus Ep9510</name>
    <dbReference type="NCBI Taxonomy" id="1447872"/>
    <lineage>
        <taxon>Eukaryota</taxon>
        <taxon>Fungi</taxon>
        <taxon>Dikarya</taxon>
        <taxon>Ascomycota</taxon>
        <taxon>Pezizomycotina</taxon>
        <taxon>Eurotiomycetes</taxon>
        <taxon>Eurotiomycetidae</taxon>
        <taxon>Onygenales</taxon>
        <taxon>Ajellomycetaceae</taxon>
        <taxon>Emergomyces</taxon>
    </lineage>
</organism>
<evidence type="ECO:0000313" key="2">
    <source>
        <dbReference type="Proteomes" id="UP000182235"/>
    </source>
</evidence>
<accession>A0A1J9PTR7</accession>